<proteinExistence type="predicted"/>
<dbReference type="GeneID" id="77727486"/>
<evidence type="ECO:0008006" key="4">
    <source>
        <dbReference type="Google" id="ProtNLM"/>
    </source>
</evidence>
<feature type="compositionally biased region" description="Basic and acidic residues" evidence="1">
    <location>
        <begin position="133"/>
        <end position="161"/>
    </location>
</feature>
<protein>
    <recommendedName>
        <fullName evidence="4">BZIP domain-containing protein</fullName>
    </recommendedName>
</protein>
<feature type="compositionally biased region" description="Polar residues" evidence="1">
    <location>
        <begin position="560"/>
        <end position="592"/>
    </location>
</feature>
<feature type="compositionally biased region" description="Polar residues" evidence="1">
    <location>
        <begin position="721"/>
        <end position="753"/>
    </location>
</feature>
<dbReference type="Proteomes" id="UP001164286">
    <property type="component" value="Unassembled WGS sequence"/>
</dbReference>
<gene>
    <name evidence="2" type="ORF">MKK02DRAFT_31398</name>
</gene>
<feature type="compositionally biased region" description="Polar residues" evidence="1">
    <location>
        <begin position="97"/>
        <end position="111"/>
    </location>
</feature>
<dbReference type="RefSeq" id="XP_052947623.1">
    <property type="nucleotide sequence ID" value="XM_053088281.1"/>
</dbReference>
<keyword evidence="3" id="KW-1185">Reference proteome</keyword>
<evidence type="ECO:0000313" key="3">
    <source>
        <dbReference type="Proteomes" id="UP001164286"/>
    </source>
</evidence>
<dbReference type="CDD" id="cd14688">
    <property type="entry name" value="bZIP_YAP"/>
    <property type="match status" value="1"/>
</dbReference>
<feature type="region of interest" description="Disordered" evidence="1">
    <location>
        <begin position="57"/>
        <end position="175"/>
    </location>
</feature>
<accession>A0AA38LXU9</accession>
<organism evidence="2 3">
    <name type="scientific">Dioszegia hungarica</name>
    <dbReference type="NCBI Taxonomy" id="4972"/>
    <lineage>
        <taxon>Eukaryota</taxon>
        <taxon>Fungi</taxon>
        <taxon>Dikarya</taxon>
        <taxon>Basidiomycota</taxon>
        <taxon>Agaricomycotina</taxon>
        <taxon>Tremellomycetes</taxon>
        <taxon>Tremellales</taxon>
        <taxon>Bulleribasidiaceae</taxon>
        <taxon>Dioszegia</taxon>
    </lineage>
</organism>
<dbReference type="AlphaFoldDB" id="A0AA38LXU9"/>
<comment type="caution">
    <text evidence="2">The sequence shown here is derived from an EMBL/GenBank/DDBJ whole genome shotgun (WGS) entry which is preliminary data.</text>
</comment>
<evidence type="ECO:0000256" key="1">
    <source>
        <dbReference type="SAM" id="MobiDB-lite"/>
    </source>
</evidence>
<sequence>MNWHPRPEPFNPYDFNAPINDGLSCDSFLWEGHGMPLQENGSYNNVNLEPWTYDAPAWPGNDVGSTNFEQPDHQQQRSGGLLTPVSSAMGFEGHTPFFQQTWTSPVSSDASSPGAAESAQPRDRSHTASCTSHDVHGQLRPDESISPAPDEKKWKTSETRRAQNTAAQRKHQQRRARELSALRKSLKTLSMEMQERNLEKRILAVVSGFLGSAEPEKVSLSTHYEKGFTDASSVYVLSQTGPMRYLSDLKMATVHSEAALWRRREKDRLAAKKSRRKSGVKGDDVEALQSLERQKLRDDVDTVLQSWLAPAKYLLREVRSRGRVDLSFDPACPMTGTAATVSVTDAEGFKYTMMPSTRFWDGAADAGTMIKSYDTYDLPLRVVPSRILADHVPDQKAFPHGTPKVTWPGGGKYRAVILAPPPPTFENLASPQTRASPLRTAAAILSRRRGRSPFDFSSLAFDDDIFGLDDPTYSYSEFWSGLNARPETSYSDSITECMSSFAPLVPQDLYTGMSAQTCDQALQMDDCLLLAANPSISVACHLTDRLTSPSPPNIPAMYPSTGSDSLWPDSSSTAEQSSDDLVTGPATPTSQSELKAELRLKRRAAESRRHRIRKKAEAVAFQQSFQILKEETNERDLQKRILATVFAVLDSKQTLSLSVPPTTGLTNAASVRVTSQTKPTLYLSHYDWLRFGSGTRVADLTSSEPSEGEVGTAKPRYDLTPKTQPHGLNSAQAESSGMSRKTNGKQSSALWHR</sequence>
<dbReference type="EMBL" id="JAKWFO010000003">
    <property type="protein sequence ID" value="KAI9637846.1"/>
    <property type="molecule type" value="Genomic_DNA"/>
</dbReference>
<reference evidence="2" key="1">
    <citation type="journal article" date="2022" name="G3 (Bethesda)">
        <title>High quality genome of the basidiomycete yeast Dioszegia hungarica PDD-24b-2 isolated from cloud water.</title>
        <authorList>
            <person name="Jarrige D."/>
            <person name="Haridas S."/>
            <person name="Bleykasten-Grosshans C."/>
            <person name="Joly M."/>
            <person name="Nadalig T."/>
            <person name="Sancelme M."/>
            <person name="Vuilleumier S."/>
            <person name="Grigoriev I.V."/>
            <person name="Amato P."/>
            <person name="Bringel F."/>
        </authorList>
    </citation>
    <scope>NUCLEOTIDE SEQUENCE</scope>
    <source>
        <strain evidence="2">PDD-24b-2</strain>
    </source>
</reference>
<name>A0AA38LXU9_9TREE</name>
<feature type="region of interest" description="Disordered" evidence="1">
    <location>
        <begin position="698"/>
        <end position="753"/>
    </location>
</feature>
<evidence type="ECO:0000313" key="2">
    <source>
        <dbReference type="EMBL" id="KAI9637846.1"/>
    </source>
</evidence>
<feature type="region of interest" description="Disordered" evidence="1">
    <location>
        <begin position="549"/>
        <end position="594"/>
    </location>
</feature>